<keyword evidence="1" id="KW-0472">Membrane</keyword>
<evidence type="ECO:0000313" key="3">
    <source>
        <dbReference type="Proteomes" id="UP001549031"/>
    </source>
</evidence>
<gene>
    <name evidence="2" type="ORF">ABID21_004395</name>
</gene>
<evidence type="ECO:0000256" key="1">
    <source>
        <dbReference type="SAM" id="Phobius"/>
    </source>
</evidence>
<reference evidence="2 3" key="1">
    <citation type="submission" date="2024-06" db="EMBL/GenBank/DDBJ databases">
        <title>Genomic Encyclopedia of Type Strains, Phase IV (KMG-IV): sequencing the most valuable type-strain genomes for metagenomic binning, comparative biology and taxonomic classification.</title>
        <authorList>
            <person name="Goeker M."/>
        </authorList>
    </citation>
    <scope>NUCLEOTIDE SEQUENCE [LARGE SCALE GENOMIC DNA]</scope>
    <source>
        <strain evidence="2 3">DSM 105042</strain>
    </source>
</reference>
<comment type="caution">
    <text evidence="2">The sequence shown here is derived from an EMBL/GenBank/DDBJ whole genome shotgun (WGS) entry which is preliminary data.</text>
</comment>
<dbReference type="EMBL" id="JBEPLJ010000022">
    <property type="protein sequence ID" value="MET3588260.1"/>
    <property type="molecule type" value="Genomic_DNA"/>
</dbReference>
<proteinExistence type="predicted"/>
<keyword evidence="1" id="KW-0812">Transmembrane</keyword>
<keyword evidence="3" id="KW-1185">Reference proteome</keyword>
<feature type="transmembrane region" description="Helical" evidence="1">
    <location>
        <begin position="6"/>
        <end position="23"/>
    </location>
</feature>
<sequence length="41" mass="5037">MDFWFFYSIVLPSIIVMLGYLALRLHEWDLDRKNKHRQLGN</sequence>
<organism evidence="2 3">
    <name type="scientific">Pseudorhizobium tarimense</name>
    <dbReference type="NCBI Taxonomy" id="1079109"/>
    <lineage>
        <taxon>Bacteria</taxon>
        <taxon>Pseudomonadati</taxon>
        <taxon>Pseudomonadota</taxon>
        <taxon>Alphaproteobacteria</taxon>
        <taxon>Hyphomicrobiales</taxon>
        <taxon>Rhizobiaceae</taxon>
        <taxon>Rhizobium/Agrobacterium group</taxon>
        <taxon>Pseudorhizobium</taxon>
    </lineage>
</organism>
<evidence type="ECO:0000313" key="2">
    <source>
        <dbReference type="EMBL" id="MET3588260.1"/>
    </source>
</evidence>
<protein>
    <submittedName>
        <fullName evidence="2">Uncharacterized protein</fullName>
    </submittedName>
</protein>
<accession>A0ABV2HCH9</accession>
<name>A0ABV2HCH9_9HYPH</name>
<keyword evidence="1" id="KW-1133">Transmembrane helix</keyword>
<dbReference type="RefSeq" id="WP_281433427.1">
    <property type="nucleotide sequence ID" value="NZ_JALJRA010000023.1"/>
</dbReference>
<dbReference type="Proteomes" id="UP001549031">
    <property type="component" value="Unassembled WGS sequence"/>
</dbReference>